<dbReference type="AlphaFoldDB" id="S8DM85"/>
<gene>
    <name evidence="2" type="ORF">FOMPIDRAFT_1056879</name>
</gene>
<sequence>MTSSTPASSPPGSPLASDDNALPSKATTTVKAKTKKTSAVTGKIKTTWSTQLKGMMNSRFDAWLNLPLLSPLGPNH</sequence>
<dbReference type="HOGENOM" id="CLU_2654525_0_0_1"/>
<dbReference type="EMBL" id="KE504599">
    <property type="protein sequence ID" value="EPS92438.1"/>
    <property type="molecule type" value="Genomic_DNA"/>
</dbReference>
<dbReference type="InParanoid" id="S8DM85"/>
<protein>
    <submittedName>
        <fullName evidence="2">Uncharacterized protein</fullName>
    </submittedName>
</protein>
<evidence type="ECO:0000313" key="2">
    <source>
        <dbReference type="EMBL" id="EPS92438.1"/>
    </source>
</evidence>
<proteinExistence type="predicted"/>
<organism evidence="2 3">
    <name type="scientific">Fomitopsis schrenkii</name>
    <name type="common">Brown rot fungus</name>
    <dbReference type="NCBI Taxonomy" id="2126942"/>
    <lineage>
        <taxon>Eukaryota</taxon>
        <taxon>Fungi</taxon>
        <taxon>Dikarya</taxon>
        <taxon>Basidiomycota</taxon>
        <taxon>Agaricomycotina</taxon>
        <taxon>Agaricomycetes</taxon>
        <taxon>Polyporales</taxon>
        <taxon>Fomitopsis</taxon>
    </lineage>
</organism>
<evidence type="ECO:0000313" key="3">
    <source>
        <dbReference type="Proteomes" id="UP000015241"/>
    </source>
</evidence>
<reference evidence="2 3" key="1">
    <citation type="journal article" date="2012" name="Science">
        <title>The Paleozoic origin of enzymatic lignin decomposition reconstructed from 31 fungal genomes.</title>
        <authorList>
            <person name="Floudas D."/>
            <person name="Binder M."/>
            <person name="Riley R."/>
            <person name="Barry K."/>
            <person name="Blanchette R.A."/>
            <person name="Henrissat B."/>
            <person name="Martinez A.T."/>
            <person name="Otillar R."/>
            <person name="Spatafora J.W."/>
            <person name="Yadav J.S."/>
            <person name="Aerts A."/>
            <person name="Benoit I."/>
            <person name="Boyd A."/>
            <person name="Carlson A."/>
            <person name="Copeland A."/>
            <person name="Coutinho P.M."/>
            <person name="de Vries R.P."/>
            <person name="Ferreira P."/>
            <person name="Findley K."/>
            <person name="Foster B."/>
            <person name="Gaskell J."/>
            <person name="Glotzer D."/>
            <person name="Gorecki P."/>
            <person name="Heitman J."/>
            <person name="Hesse C."/>
            <person name="Hori C."/>
            <person name="Igarashi K."/>
            <person name="Jurgens J.A."/>
            <person name="Kallen N."/>
            <person name="Kersten P."/>
            <person name="Kohler A."/>
            <person name="Kuees U."/>
            <person name="Kumar T.K.A."/>
            <person name="Kuo A."/>
            <person name="LaButti K."/>
            <person name="Larrondo L.F."/>
            <person name="Lindquist E."/>
            <person name="Ling A."/>
            <person name="Lombard V."/>
            <person name="Lucas S."/>
            <person name="Lundell T."/>
            <person name="Martin R."/>
            <person name="McLaughlin D.J."/>
            <person name="Morgenstern I."/>
            <person name="Morin E."/>
            <person name="Murat C."/>
            <person name="Nagy L.G."/>
            <person name="Nolan M."/>
            <person name="Ohm R.A."/>
            <person name="Patyshakuliyeva A."/>
            <person name="Rokas A."/>
            <person name="Ruiz-Duenas F.J."/>
            <person name="Sabat G."/>
            <person name="Salamov A."/>
            <person name="Samejima M."/>
            <person name="Schmutz J."/>
            <person name="Slot J.C."/>
            <person name="St John F."/>
            <person name="Stenlid J."/>
            <person name="Sun H."/>
            <person name="Sun S."/>
            <person name="Syed K."/>
            <person name="Tsang A."/>
            <person name="Wiebenga A."/>
            <person name="Young D."/>
            <person name="Pisabarro A."/>
            <person name="Eastwood D.C."/>
            <person name="Martin F."/>
            <person name="Cullen D."/>
            <person name="Grigoriev I.V."/>
            <person name="Hibbett D.S."/>
        </authorList>
    </citation>
    <scope>NUCLEOTIDE SEQUENCE</scope>
    <source>
        <strain evidence="3">FP-58527</strain>
    </source>
</reference>
<dbReference type="Proteomes" id="UP000015241">
    <property type="component" value="Unassembled WGS sequence"/>
</dbReference>
<accession>S8DM85</accession>
<evidence type="ECO:0000256" key="1">
    <source>
        <dbReference type="SAM" id="MobiDB-lite"/>
    </source>
</evidence>
<feature type="compositionally biased region" description="Low complexity" evidence="1">
    <location>
        <begin position="24"/>
        <end position="39"/>
    </location>
</feature>
<feature type="region of interest" description="Disordered" evidence="1">
    <location>
        <begin position="1"/>
        <end position="39"/>
    </location>
</feature>
<name>S8DM85_FOMSC</name>
<keyword evidence="3" id="KW-1185">Reference proteome</keyword>